<keyword evidence="2" id="KW-1185">Reference proteome</keyword>
<proteinExistence type="predicted"/>
<name>A0A2Y9BM87_9FIRM</name>
<evidence type="ECO:0000313" key="1">
    <source>
        <dbReference type="EMBL" id="PWJ20742.1"/>
    </source>
</evidence>
<dbReference type="EMBL" id="QGDL01000021">
    <property type="protein sequence ID" value="PWJ20742.1"/>
    <property type="molecule type" value="Genomic_DNA"/>
</dbReference>
<comment type="caution">
    <text evidence="1">The sequence shown here is derived from an EMBL/GenBank/DDBJ whole genome shotgun (WGS) entry which is preliminary data.</text>
</comment>
<protein>
    <recommendedName>
        <fullName evidence="3">Glycosyl transferase family 2</fullName>
    </recommendedName>
</protein>
<sequence length="335" mass="39480">MKKSLVNVPVALNVFIRPNALQRVFGAVKKARPSILFLLGDGPRNENDAEKIKICRKIVEDIDWECEVYKLYSEENMGLYAKYFDSQEKIFSIVDRCIFLEDDVLVSDSFFRFCAELLEKYKDDYRVHYVTGLNYLGEYKDPTADYFFAGEGSIWGYATWRRTYLSQNMEYADDEYITNCICRVAKQLKPGYQKKIMGYKNDIYYEGHIPGPEFYKNALRFSQNQVYIVPTKNMVSNIGIGDGSVHSSDDIRKMARGNAQFFNTHLYELGFPLKHPKFVVRDIKYEKKVNKILGWNRPYVFWFRKIETTIRCLVYGDLKSTVKKIQRNLKREYER</sequence>
<gene>
    <name evidence="1" type="ORF">A8806_12158</name>
</gene>
<dbReference type="Gene3D" id="3.90.550.10">
    <property type="entry name" value="Spore Coat Polysaccharide Biosynthesis Protein SpsA, Chain A"/>
    <property type="match status" value="1"/>
</dbReference>
<dbReference type="OrthoDB" id="5180856at2"/>
<dbReference type="InterPro" id="IPR029044">
    <property type="entry name" value="Nucleotide-diphossugar_trans"/>
</dbReference>
<accession>A0A2Y9BM87</accession>
<dbReference type="AlphaFoldDB" id="A0A2Y9BM87"/>
<organism evidence="1 2">
    <name type="scientific">Faecalicatena orotica</name>
    <dbReference type="NCBI Taxonomy" id="1544"/>
    <lineage>
        <taxon>Bacteria</taxon>
        <taxon>Bacillati</taxon>
        <taxon>Bacillota</taxon>
        <taxon>Clostridia</taxon>
        <taxon>Lachnospirales</taxon>
        <taxon>Lachnospiraceae</taxon>
        <taxon>Faecalicatena</taxon>
    </lineage>
</organism>
<dbReference type="Proteomes" id="UP000245845">
    <property type="component" value="Unassembled WGS sequence"/>
</dbReference>
<dbReference type="SUPFAM" id="SSF53448">
    <property type="entry name" value="Nucleotide-diphospho-sugar transferases"/>
    <property type="match status" value="1"/>
</dbReference>
<reference evidence="1 2" key="1">
    <citation type="submission" date="2018-05" db="EMBL/GenBank/DDBJ databases">
        <title>The Hungate 1000. A catalogue of reference genomes from the rumen microbiome.</title>
        <authorList>
            <person name="Kelly W."/>
        </authorList>
    </citation>
    <scope>NUCLEOTIDE SEQUENCE [LARGE SCALE GENOMIC DNA]</scope>
    <source>
        <strain evidence="1 2">NLAE-zl-C242</strain>
    </source>
</reference>
<evidence type="ECO:0000313" key="2">
    <source>
        <dbReference type="Proteomes" id="UP000245845"/>
    </source>
</evidence>
<evidence type="ECO:0008006" key="3">
    <source>
        <dbReference type="Google" id="ProtNLM"/>
    </source>
</evidence>
<dbReference type="RefSeq" id="WP_109733761.1">
    <property type="nucleotide sequence ID" value="NZ_BAAACK010000008.1"/>
</dbReference>